<proteinExistence type="predicted"/>
<accession>A0A5C3MDM2</accession>
<feature type="transmembrane region" description="Helical" evidence="2">
    <location>
        <begin position="233"/>
        <end position="256"/>
    </location>
</feature>
<name>A0A5C3MDM2_9AGAR</name>
<feature type="region of interest" description="Disordered" evidence="1">
    <location>
        <begin position="542"/>
        <end position="565"/>
    </location>
</feature>
<evidence type="ECO:0000313" key="3">
    <source>
        <dbReference type="EMBL" id="TFK42506.1"/>
    </source>
</evidence>
<gene>
    <name evidence="3" type="ORF">BDQ12DRAFT_757408</name>
</gene>
<dbReference type="OrthoDB" id="2983908at2759"/>
<evidence type="ECO:0000313" key="4">
    <source>
        <dbReference type="Proteomes" id="UP000308652"/>
    </source>
</evidence>
<keyword evidence="4" id="KW-1185">Reference proteome</keyword>
<reference evidence="3 4" key="1">
    <citation type="journal article" date="2019" name="Nat. Ecol. Evol.">
        <title>Megaphylogeny resolves global patterns of mushroom evolution.</title>
        <authorList>
            <person name="Varga T."/>
            <person name="Krizsan K."/>
            <person name="Foldi C."/>
            <person name="Dima B."/>
            <person name="Sanchez-Garcia M."/>
            <person name="Sanchez-Ramirez S."/>
            <person name="Szollosi G.J."/>
            <person name="Szarkandi J.G."/>
            <person name="Papp V."/>
            <person name="Albert L."/>
            <person name="Andreopoulos W."/>
            <person name="Angelini C."/>
            <person name="Antonin V."/>
            <person name="Barry K.W."/>
            <person name="Bougher N.L."/>
            <person name="Buchanan P."/>
            <person name="Buyck B."/>
            <person name="Bense V."/>
            <person name="Catcheside P."/>
            <person name="Chovatia M."/>
            <person name="Cooper J."/>
            <person name="Damon W."/>
            <person name="Desjardin D."/>
            <person name="Finy P."/>
            <person name="Geml J."/>
            <person name="Haridas S."/>
            <person name="Hughes K."/>
            <person name="Justo A."/>
            <person name="Karasinski D."/>
            <person name="Kautmanova I."/>
            <person name="Kiss B."/>
            <person name="Kocsube S."/>
            <person name="Kotiranta H."/>
            <person name="LaButti K.M."/>
            <person name="Lechner B.E."/>
            <person name="Liimatainen K."/>
            <person name="Lipzen A."/>
            <person name="Lukacs Z."/>
            <person name="Mihaltcheva S."/>
            <person name="Morgado L.N."/>
            <person name="Niskanen T."/>
            <person name="Noordeloos M.E."/>
            <person name="Ohm R.A."/>
            <person name="Ortiz-Santana B."/>
            <person name="Ovrebo C."/>
            <person name="Racz N."/>
            <person name="Riley R."/>
            <person name="Savchenko A."/>
            <person name="Shiryaev A."/>
            <person name="Soop K."/>
            <person name="Spirin V."/>
            <person name="Szebenyi C."/>
            <person name="Tomsovsky M."/>
            <person name="Tulloss R.E."/>
            <person name="Uehling J."/>
            <person name="Grigoriev I.V."/>
            <person name="Vagvolgyi C."/>
            <person name="Papp T."/>
            <person name="Martin F.M."/>
            <person name="Miettinen O."/>
            <person name="Hibbett D.S."/>
            <person name="Nagy L.G."/>
        </authorList>
    </citation>
    <scope>NUCLEOTIDE SEQUENCE [LARGE SCALE GENOMIC DNA]</scope>
    <source>
        <strain evidence="3 4">CBS 166.37</strain>
    </source>
</reference>
<keyword evidence="2" id="KW-0812">Transmembrane</keyword>
<dbReference type="EMBL" id="ML213592">
    <property type="protein sequence ID" value="TFK42506.1"/>
    <property type="molecule type" value="Genomic_DNA"/>
</dbReference>
<keyword evidence="2" id="KW-0472">Membrane</keyword>
<protein>
    <submittedName>
        <fullName evidence="3">Uncharacterized protein</fullName>
    </submittedName>
</protein>
<evidence type="ECO:0000256" key="2">
    <source>
        <dbReference type="SAM" id="Phobius"/>
    </source>
</evidence>
<keyword evidence="2" id="KW-1133">Transmembrane helix</keyword>
<dbReference type="Proteomes" id="UP000308652">
    <property type="component" value="Unassembled WGS sequence"/>
</dbReference>
<feature type="region of interest" description="Disordered" evidence="1">
    <location>
        <begin position="421"/>
        <end position="444"/>
    </location>
</feature>
<sequence>ITLVKYHHLLDLRSFLHSSSFLCSVQISLRWSPSQLCSLQLQFPFISSRTMAPFSLLSGPRTTLGPSLNITIYLNESNSAKYLKNKHITSKDRAALTAEIAKLLHAGRIVQPAIAIPSKSEDRKSSKLHGVGGRSEDTLLMRKNESLRGRKVAFAKDTTVLRRSQPDESIPHLQLNPNIRKPTSMYFSSFLPLNPALPTHTSGTVSLLHPSSTNVAIPPTVSPWNRNPDATKLPVPVIVTLAIAAGLVLIGIIAVIKLCVTRSHCPHPPTLDPGEETPVFGGKERFSVVRNLRWSWTPFQQTLPQYGAVTPQSMGVHNTLGNIGLAISSPGYGRHLAISDSVPQVEVKREKGHHMVERHEEQDNDNIPLVDIKEGCSIAATIGSRTRLPTNERRERIQTPCYSPVSSPSMTQSLICVSDEKAAPAVGETNPSITKSESQRERDMQALEDALGFKSAASVSVPELPSAGFPSAQHSSSASSGNARHLKMWPPLCVVAKSVSITTSTGAVENTKLSIQQATGSPAQKRSSFLYPLTAFRWSRSEDKTARRVRSLPPSPGKTQDGMEM</sequence>
<feature type="non-terminal residue" evidence="3">
    <location>
        <position position="1"/>
    </location>
</feature>
<organism evidence="3 4">
    <name type="scientific">Crucibulum laeve</name>
    <dbReference type="NCBI Taxonomy" id="68775"/>
    <lineage>
        <taxon>Eukaryota</taxon>
        <taxon>Fungi</taxon>
        <taxon>Dikarya</taxon>
        <taxon>Basidiomycota</taxon>
        <taxon>Agaricomycotina</taxon>
        <taxon>Agaricomycetes</taxon>
        <taxon>Agaricomycetidae</taxon>
        <taxon>Agaricales</taxon>
        <taxon>Agaricineae</taxon>
        <taxon>Nidulariaceae</taxon>
        <taxon>Crucibulum</taxon>
    </lineage>
</organism>
<dbReference type="AlphaFoldDB" id="A0A5C3MDM2"/>
<evidence type="ECO:0000256" key="1">
    <source>
        <dbReference type="SAM" id="MobiDB-lite"/>
    </source>
</evidence>